<dbReference type="HOGENOM" id="CLU_977281_0_0_1"/>
<feature type="domain" description="Thioredoxin" evidence="8">
    <location>
        <begin position="114"/>
        <end position="279"/>
    </location>
</feature>
<dbReference type="InterPro" id="IPR029760">
    <property type="entry name" value="GPX_CS"/>
</dbReference>
<dbReference type="InParanoid" id="A0A0D2A1P8"/>
<evidence type="ECO:0000256" key="5">
    <source>
        <dbReference type="ARBA" id="ARBA00023284"/>
    </source>
</evidence>
<dbReference type="OrthoDB" id="446890at2759"/>
<dbReference type="Gene3D" id="3.40.30.10">
    <property type="entry name" value="Glutaredoxin"/>
    <property type="match status" value="1"/>
</dbReference>
<evidence type="ECO:0000256" key="6">
    <source>
        <dbReference type="ARBA" id="ARBA00049091"/>
    </source>
</evidence>
<dbReference type="SUPFAM" id="SSF52833">
    <property type="entry name" value="Thioredoxin-like"/>
    <property type="match status" value="1"/>
</dbReference>
<dbReference type="EMBL" id="KN847565">
    <property type="protein sequence ID" value="KIW00245.1"/>
    <property type="molecule type" value="Genomic_DNA"/>
</dbReference>
<organism evidence="9 10">
    <name type="scientific">Verruconis gallopava</name>
    <dbReference type="NCBI Taxonomy" id="253628"/>
    <lineage>
        <taxon>Eukaryota</taxon>
        <taxon>Fungi</taxon>
        <taxon>Dikarya</taxon>
        <taxon>Ascomycota</taxon>
        <taxon>Pezizomycotina</taxon>
        <taxon>Dothideomycetes</taxon>
        <taxon>Pleosporomycetidae</taxon>
        <taxon>Venturiales</taxon>
        <taxon>Sympoventuriaceae</taxon>
        <taxon>Verruconis</taxon>
    </lineage>
</organism>
<dbReference type="PROSITE" id="PS51355">
    <property type="entry name" value="GLUTATHIONE_PEROXID_3"/>
    <property type="match status" value="1"/>
</dbReference>
<dbReference type="Proteomes" id="UP000053259">
    <property type="component" value="Unassembled WGS sequence"/>
</dbReference>
<dbReference type="PANTHER" id="PTHR11592:SF78">
    <property type="entry name" value="GLUTATHIONE PEROXIDASE"/>
    <property type="match status" value="1"/>
</dbReference>
<evidence type="ECO:0000256" key="1">
    <source>
        <dbReference type="ARBA" id="ARBA00006926"/>
    </source>
</evidence>
<dbReference type="GO" id="GO:0034599">
    <property type="term" value="P:cellular response to oxidative stress"/>
    <property type="evidence" value="ECO:0007669"/>
    <property type="project" value="TreeGrafter"/>
</dbReference>
<dbReference type="FunCoup" id="A0A0D2A1P8">
    <property type="interactions" value="563"/>
</dbReference>
<dbReference type="FunFam" id="3.40.30.10:FF:000010">
    <property type="entry name" value="Glutathione peroxidase"/>
    <property type="match status" value="1"/>
</dbReference>
<dbReference type="InterPro" id="IPR000889">
    <property type="entry name" value="Glutathione_peroxidase"/>
</dbReference>
<keyword evidence="4 7" id="KW-0560">Oxidoreductase</keyword>
<evidence type="ECO:0000256" key="2">
    <source>
        <dbReference type="ARBA" id="ARBA00022559"/>
    </source>
</evidence>
<keyword evidence="10" id="KW-1185">Reference proteome</keyword>
<dbReference type="STRING" id="253628.A0A0D2A1P8"/>
<dbReference type="GO" id="GO:0140824">
    <property type="term" value="F:thioredoxin-dependent peroxiredoxin activity"/>
    <property type="evidence" value="ECO:0007669"/>
    <property type="project" value="UniProtKB-EC"/>
</dbReference>
<dbReference type="AlphaFoldDB" id="A0A0D2A1P8"/>
<dbReference type="PROSITE" id="PS00460">
    <property type="entry name" value="GLUTATHIONE_PEROXID_1"/>
    <property type="match status" value="1"/>
</dbReference>
<dbReference type="Pfam" id="PF00255">
    <property type="entry name" value="GSHPx"/>
    <property type="match status" value="1"/>
</dbReference>
<dbReference type="PANTHER" id="PTHR11592">
    <property type="entry name" value="GLUTATHIONE PEROXIDASE"/>
    <property type="match status" value="1"/>
</dbReference>
<dbReference type="GeneID" id="27316109"/>
<dbReference type="RefSeq" id="XP_016210114.1">
    <property type="nucleotide sequence ID" value="XM_016361994.1"/>
</dbReference>
<proteinExistence type="inferred from homology"/>
<evidence type="ECO:0000259" key="8">
    <source>
        <dbReference type="PROSITE" id="PS51352"/>
    </source>
</evidence>
<dbReference type="VEuPathDB" id="FungiDB:PV09_08136"/>
<dbReference type="InterPro" id="IPR013766">
    <property type="entry name" value="Thioredoxin_domain"/>
</dbReference>
<dbReference type="InterPro" id="IPR029759">
    <property type="entry name" value="GPX_AS"/>
</dbReference>
<dbReference type="PRINTS" id="PR01011">
    <property type="entry name" value="GLUTPROXDASE"/>
</dbReference>
<dbReference type="CDD" id="cd00340">
    <property type="entry name" value="GSH_Peroxidase"/>
    <property type="match status" value="1"/>
</dbReference>
<protein>
    <recommendedName>
        <fullName evidence="7">Glutathione peroxidase</fullName>
    </recommendedName>
</protein>
<comment type="similarity">
    <text evidence="1 7">Belongs to the glutathione peroxidase family.</text>
</comment>
<reference evidence="9 10" key="1">
    <citation type="submission" date="2015-01" db="EMBL/GenBank/DDBJ databases">
        <title>The Genome Sequence of Ochroconis gallopava CBS43764.</title>
        <authorList>
            <consortium name="The Broad Institute Genomics Platform"/>
            <person name="Cuomo C."/>
            <person name="de Hoog S."/>
            <person name="Gorbushina A."/>
            <person name="Stielow B."/>
            <person name="Teixiera M."/>
            <person name="Abouelleil A."/>
            <person name="Chapman S.B."/>
            <person name="Priest M."/>
            <person name="Young S.K."/>
            <person name="Wortman J."/>
            <person name="Nusbaum C."/>
            <person name="Birren B."/>
        </authorList>
    </citation>
    <scope>NUCLEOTIDE SEQUENCE [LARGE SCALE GENOMIC DNA]</scope>
    <source>
        <strain evidence="9 10">CBS 43764</strain>
    </source>
</reference>
<gene>
    <name evidence="9" type="ORF">PV09_08136</name>
</gene>
<dbReference type="PROSITE" id="PS51352">
    <property type="entry name" value="THIOREDOXIN_2"/>
    <property type="match status" value="1"/>
</dbReference>
<comment type="catalytic activity">
    <reaction evidence="6">
        <text>a hydroperoxide + [thioredoxin]-dithiol = an alcohol + [thioredoxin]-disulfide + H2O</text>
        <dbReference type="Rhea" id="RHEA:62620"/>
        <dbReference type="Rhea" id="RHEA-COMP:10698"/>
        <dbReference type="Rhea" id="RHEA-COMP:10700"/>
        <dbReference type="ChEBI" id="CHEBI:15377"/>
        <dbReference type="ChEBI" id="CHEBI:29950"/>
        <dbReference type="ChEBI" id="CHEBI:30879"/>
        <dbReference type="ChEBI" id="CHEBI:35924"/>
        <dbReference type="ChEBI" id="CHEBI:50058"/>
        <dbReference type="EC" id="1.11.1.24"/>
    </reaction>
</comment>
<evidence type="ECO:0000313" key="9">
    <source>
        <dbReference type="EMBL" id="KIW00245.1"/>
    </source>
</evidence>
<evidence type="ECO:0000256" key="7">
    <source>
        <dbReference type="RuleBase" id="RU000499"/>
    </source>
</evidence>
<keyword evidence="2 7" id="KW-0575">Peroxidase</keyword>
<keyword evidence="5" id="KW-0676">Redox-active center</keyword>
<dbReference type="InterPro" id="IPR036249">
    <property type="entry name" value="Thioredoxin-like_sf"/>
</dbReference>
<evidence type="ECO:0000256" key="3">
    <source>
        <dbReference type="ARBA" id="ARBA00022862"/>
    </source>
</evidence>
<accession>A0A0D2A1P8</accession>
<evidence type="ECO:0000256" key="4">
    <source>
        <dbReference type="ARBA" id="ARBA00023002"/>
    </source>
</evidence>
<keyword evidence="3" id="KW-0049">Antioxidant</keyword>
<sequence length="285" mass="31539">MFIKPAPSANPAFCIAPSRFCCSPINRPLHSPHQPLRTCTTSSYPRGSRVVLLVNRTSRSLPSPTLALYQKLALVHSELPFSRVSCLFLCKTFYSFARPLKAAAAVSNPASTSMASASQFYSFKPLDKKGQPFDFSTLKGKVVLIVNTASKCGFTPQFDGLEMLYKQLKKEYGDAFEMIGFPCNQFGGQDPGSNDDIQTFCRINYGVTFPVLGKVEVNGDGADPVWQWLKKEKPGLLGLQRVKWNFEKFLVSKDGKVVGRWASTTKPEALKAPIEAELKKPDPKE</sequence>
<evidence type="ECO:0000313" key="10">
    <source>
        <dbReference type="Proteomes" id="UP000053259"/>
    </source>
</evidence>
<dbReference type="PROSITE" id="PS00763">
    <property type="entry name" value="GLUTATHIONE_PEROXID_2"/>
    <property type="match status" value="1"/>
</dbReference>
<name>A0A0D2A1P8_9PEZI</name>